<dbReference type="SUPFAM" id="SSF52799">
    <property type="entry name" value="(Phosphotyrosine protein) phosphatases II"/>
    <property type="match status" value="1"/>
</dbReference>
<dbReference type="Pfam" id="PF13350">
    <property type="entry name" value="Y_phosphatase3"/>
    <property type="match status" value="1"/>
</dbReference>
<dbReference type="PANTHER" id="PTHR31126">
    <property type="entry name" value="TYROSINE-PROTEIN PHOSPHATASE"/>
    <property type="match status" value="1"/>
</dbReference>
<name>A0A0L0JKK1_9ACTN</name>
<dbReference type="RefSeq" id="WP_050374626.1">
    <property type="nucleotide sequence ID" value="NZ_KQ257834.1"/>
</dbReference>
<dbReference type="PANTHER" id="PTHR31126:SF1">
    <property type="entry name" value="TYROSINE SPECIFIC PROTEIN PHOSPHATASES DOMAIN-CONTAINING PROTEIN"/>
    <property type="match status" value="1"/>
</dbReference>
<dbReference type="Proteomes" id="UP000037151">
    <property type="component" value="Unassembled WGS sequence"/>
</dbReference>
<comment type="similarity">
    <text evidence="1">Belongs to the protein-tyrosine phosphatase family.</text>
</comment>
<dbReference type="InterPro" id="IPR029021">
    <property type="entry name" value="Prot-tyrosine_phosphatase-like"/>
</dbReference>
<organism evidence="2 3">
    <name type="scientific">Streptomyces acidiscabies</name>
    <dbReference type="NCBI Taxonomy" id="42234"/>
    <lineage>
        <taxon>Bacteria</taxon>
        <taxon>Bacillati</taxon>
        <taxon>Actinomycetota</taxon>
        <taxon>Actinomycetes</taxon>
        <taxon>Kitasatosporales</taxon>
        <taxon>Streptomycetaceae</taxon>
        <taxon>Streptomyces</taxon>
    </lineage>
</organism>
<sequence length="249" mass="27675">MLIWNVESEAVGVNFREVRARGLRPGRLFRCGHITACTPRDAAVLRDRYGIRTVIDLRSARETTVYGPPQALIDAGLDWVRTPLTGYSGAPVASPRPTSGDVVRYYHGILTESYDTCWPSLFRALALAAPQPFLVCCHFGKDRTGLAVAAVLDLLGCPPDDIARDYGESARDLVAQVDRFQDKWLRRGHTRDDYLHRVQVRDETMRTLLSEVRERHGGLMPFLSRRGVSPATLTTLRTELSAPVGDGDA</sequence>
<evidence type="ECO:0000313" key="3">
    <source>
        <dbReference type="Proteomes" id="UP000037151"/>
    </source>
</evidence>
<reference evidence="3" key="1">
    <citation type="submission" date="2014-07" db="EMBL/GenBank/DDBJ databases">
        <title>Genome sequencing of plant-pathogenic Streptomyces species.</title>
        <authorList>
            <person name="Harrison J."/>
            <person name="Sapp M."/>
            <person name="Thwaites R."/>
            <person name="Studholme D.J."/>
        </authorList>
    </citation>
    <scope>NUCLEOTIDE SEQUENCE [LARGE SCALE GENOMIC DNA]</scope>
    <source>
        <strain evidence="3">NCPPB 4445</strain>
    </source>
</reference>
<proteinExistence type="inferred from homology"/>
<dbReference type="GO" id="GO:0004721">
    <property type="term" value="F:phosphoprotein phosphatase activity"/>
    <property type="evidence" value="ECO:0007669"/>
    <property type="project" value="InterPro"/>
</dbReference>
<evidence type="ECO:0008006" key="4">
    <source>
        <dbReference type="Google" id="ProtNLM"/>
    </source>
</evidence>
<evidence type="ECO:0000313" key="2">
    <source>
        <dbReference type="EMBL" id="KND25984.1"/>
    </source>
</evidence>
<dbReference type="EMBL" id="JPPY01000214">
    <property type="protein sequence ID" value="KND25984.1"/>
    <property type="molecule type" value="Genomic_DNA"/>
</dbReference>
<gene>
    <name evidence="2" type="ORF">IQ63_37670</name>
</gene>
<evidence type="ECO:0000256" key="1">
    <source>
        <dbReference type="ARBA" id="ARBA00009580"/>
    </source>
</evidence>
<dbReference type="PATRIC" id="fig|42234.21.peg.7754"/>
<dbReference type="AlphaFoldDB" id="A0A0L0JKK1"/>
<protein>
    <recommendedName>
        <fullName evidence="4">Tyrosine-protein phosphatase</fullName>
    </recommendedName>
</protein>
<dbReference type="InterPro" id="IPR026893">
    <property type="entry name" value="Tyr/Ser_Pase_IphP-type"/>
</dbReference>
<dbReference type="OrthoDB" id="4235227at2"/>
<accession>A0A0L0JKK1</accession>
<dbReference type="Gene3D" id="3.90.190.10">
    <property type="entry name" value="Protein tyrosine phosphatase superfamily"/>
    <property type="match status" value="1"/>
</dbReference>
<comment type="caution">
    <text evidence="2">The sequence shown here is derived from an EMBL/GenBank/DDBJ whole genome shotgun (WGS) entry which is preliminary data.</text>
</comment>